<keyword evidence="1" id="KW-0614">Plasmid</keyword>
<name>E3USI4_ENTFC</name>
<organism evidence="1">
    <name type="scientific">Enterococcus faecium</name>
    <name type="common">Streptococcus faecium</name>
    <dbReference type="NCBI Taxonomy" id="1352"/>
    <lineage>
        <taxon>Bacteria</taxon>
        <taxon>Bacillati</taxon>
        <taxon>Bacillota</taxon>
        <taxon>Bacilli</taxon>
        <taxon>Lactobacillales</taxon>
        <taxon>Enterococcaceae</taxon>
        <taxon>Enterococcus</taxon>
    </lineage>
</organism>
<dbReference type="AlphaFoldDB" id="E3USI4"/>
<protein>
    <submittedName>
        <fullName evidence="1">Uncharacterized protein</fullName>
    </submittedName>
</protein>
<accession>E3USI4</accession>
<gene>
    <name evidence="1" type="ORF">pLG1-0111</name>
</gene>
<sequence>MRLLILFLASGFARRQGQAMCYAPLPPGCCMVKASQQNAKNSAFGYCCVAQRPKGAKTMKNGTIKRMADLKSALREENQKKQLSIFDETLGYAAIDFRIDHQQKGERSISWVTLIAAPSVKMKTVGEFLERLEVYPDQTVVATVGLEGGYSPVHLAMDGLGKETWLVLCDEIAYHNFFSPPEHSELEVEFDLKGAVKEHLKLQLETSKNPTETRLAGWLEQQEDSELLIGVLKEEKSLSELVQFCIQKASASKGKQSAMMVSDEVVFQWVREYYTTDIEMKNSSSVKGTMQTTPTPQVIETERKEEEQQISLF</sequence>
<dbReference type="InterPro" id="IPR025624">
    <property type="entry name" value="PcfK"/>
</dbReference>
<proteinExistence type="predicted"/>
<dbReference type="EMBL" id="HM565176">
    <property type="protein sequence ID" value="ADO66811.1"/>
    <property type="molecule type" value="Genomic_DNA"/>
</dbReference>
<geneLocation type="plasmid" evidence="1">
    <name>pLG1</name>
</geneLocation>
<dbReference type="Pfam" id="PF14058">
    <property type="entry name" value="PcfK"/>
    <property type="match status" value="1"/>
</dbReference>
<reference evidence="1" key="1">
    <citation type="journal article" date="2011" name="Int. J. Med. Microbiol.">
        <title>A multiresistance megaplasmid pLG1 bearing a hylEfm genomic island in hospital Enterococcus faecium isolates.</title>
        <authorList>
            <person name="Laverde Gomez J.A."/>
            <person name="van Schaik W."/>
            <person name="Freitas A.R."/>
            <person name="Coque T.M."/>
            <person name="Weaver K.E."/>
            <person name="Francia M.V."/>
            <person name="Witte W."/>
            <person name="Werner G."/>
        </authorList>
    </citation>
    <scope>NUCLEOTIDE SEQUENCE</scope>
    <source>
        <strain evidence="1">64/3xUW2774</strain>
        <plasmid evidence="1">pLG1</plasmid>
    </source>
</reference>
<evidence type="ECO:0000313" key="1">
    <source>
        <dbReference type="EMBL" id="ADO66811.1"/>
    </source>
</evidence>